<protein>
    <submittedName>
        <fullName evidence="1">Tlr1226 protein</fullName>
    </submittedName>
</protein>
<gene>
    <name evidence="1" type="ordered locus">tlr1226</name>
</gene>
<evidence type="ECO:0000313" key="1">
    <source>
        <dbReference type="EMBL" id="BAC08778.1"/>
    </source>
</evidence>
<organism evidence="1 2">
    <name type="scientific">Thermosynechococcus vestitus (strain NIES-2133 / IAM M-273 / BP-1)</name>
    <dbReference type="NCBI Taxonomy" id="197221"/>
    <lineage>
        <taxon>Bacteria</taxon>
        <taxon>Bacillati</taxon>
        <taxon>Cyanobacteriota</taxon>
        <taxon>Cyanophyceae</taxon>
        <taxon>Acaryochloridales</taxon>
        <taxon>Thermosynechococcaceae</taxon>
        <taxon>Thermosynechococcus</taxon>
    </lineage>
</organism>
<dbReference type="AlphaFoldDB" id="Q8DJJ7"/>
<sequence>MYSENNMNSHGMNLRWQFLLATTVAVTILPFSIVPAATARPGSPFPQGIERDASKVFRDIAKAQYEGMRAKAVSSADASLLTLGDRLLTSAQQLQQSGNYFQARQTAKAATRVYEAARNLGEARTGQALLSRSYYEAPFEVIRELKRTEAEMAYFRGNNATARSLFNQAQQLAQPASSTTPATADIRYLATNRAAVQLLKASRHLMRAELGF</sequence>
<keyword evidence="2" id="KW-1185">Reference proteome</keyword>
<proteinExistence type="predicted"/>
<dbReference type="EnsemblBacteria" id="BAC08778">
    <property type="protein sequence ID" value="BAC08778"/>
    <property type="gene ID" value="BAC08778"/>
</dbReference>
<dbReference type="Proteomes" id="UP000000440">
    <property type="component" value="Chromosome"/>
</dbReference>
<evidence type="ECO:0000313" key="2">
    <source>
        <dbReference type="Proteomes" id="UP000000440"/>
    </source>
</evidence>
<dbReference type="eggNOG" id="ENOG5033H26">
    <property type="taxonomic scope" value="Bacteria"/>
</dbReference>
<accession>Q8DJJ7</accession>
<dbReference type="KEGG" id="tel:tlr1226"/>
<dbReference type="EMBL" id="BA000039">
    <property type="protein sequence ID" value="BAC08778.1"/>
    <property type="molecule type" value="Genomic_DNA"/>
</dbReference>
<name>Q8DJJ7_THEVB</name>
<reference evidence="1 2" key="1">
    <citation type="journal article" date="2002" name="DNA Res.">
        <title>Complete genome structure of the thermophilic cyanobacterium Thermosynechococcus elongatus BP-1.</title>
        <authorList>
            <person name="Nakamura Y."/>
            <person name="Kaneko T."/>
            <person name="Sato S."/>
            <person name="Ikeuchi M."/>
            <person name="Katoh H."/>
            <person name="Sasamoto S."/>
            <person name="Watanabe A."/>
            <person name="Iriguchi M."/>
            <person name="Kawashima K."/>
            <person name="Kimura T."/>
            <person name="Kishida Y."/>
            <person name="Kiyokawa C."/>
            <person name="Kohara M."/>
            <person name="Matsumoto M."/>
            <person name="Matsuno A."/>
            <person name="Nakazaki N."/>
            <person name="Shimpo S."/>
            <person name="Sugimoto M."/>
            <person name="Takeuchi C."/>
            <person name="Yamada M."/>
            <person name="Tabata S."/>
        </authorList>
    </citation>
    <scope>NUCLEOTIDE SEQUENCE [LARGE SCALE GENOMIC DNA]</scope>
    <source>
        <strain evidence="2">IAM M-273 / NIES-2133 / BP-1</strain>
    </source>
</reference>